<gene>
    <name evidence="1" type="ORF">Q3V37_25925</name>
</gene>
<dbReference type="RefSeq" id="WP_306271981.1">
    <property type="nucleotide sequence ID" value="NZ_CP130472.1"/>
</dbReference>
<proteinExistence type="predicted"/>
<accession>A0AAJ6HRD2</accession>
<name>A0AAJ6HRD2_9ACTN</name>
<evidence type="ECO:0000313" key="1">
    <source>
        <dbReference type="EMBL" id="WLS44787.1"/>
    </source>
</evidence>
<dbReference type="AlphaFoldDB" id="A0AAJ6HRD2"/>
<protein>
    <submittedName>
        <fullName evidence="1">Uncharacterized protein</fullName>
    </submittedName>
</protein>
<dbReference type="KEGG" id="mprn:Q3V37_25925"/>
<organism evidence="1 2">
    <name type="scientific">Micromonospora profundi</name>
    <dbReference type="NCBI Taxonomy" id="1420889"/>
    <lineage>
        <taxon>Bacteria</taxon>
        <taxon>Bacillati</taxon>
        <taxon>Actinomycetota</taxon>
        <taxon>Actinomycetes</taxon>
        <taxon>Micromonosporales</taxon>
        <taxon>Micromonosporaceae</taxon>
        <taxon>Micromonospora</taxon>
    </lineage>
</organism>
<evidence type="ECO:0000313" key="2">
    <source>
        <dbReference type="Proteomes" id="UP001235874"/>
    </source>
</evidence>
<reference evidence="1 2" key="1">
    <citation type="submission" date="2023-07" db="EMBL/GenBank/DDBJ databases">
        <title>Micromonospora profundi TRM 95458 converts glycerol to a new osmotic compound.</title>
        <authorList>
            <person name="Lu D."/>
        </authorList>
    </citation>
    <scope>NUCLEOTIDE SEQUENCE [LARGE SCALE GENOMIC DNA]</scope>
    <source>
        <strain evidence="1 2">TRM95458</strain>
    </source>
</reference>
<keyword evidence="2" id="KW-1185">Reference proteome</keyword>
<dbReference type="EMBL" id="CP130472">
    <property type="protein sequence ID" value="WLS44787.1"/>
    <property type="molecule type" value="Genomic_DNA"/>
</dbReference>
<dbReference type="Proteomes" id="UP001235874">
    <property type="component" value="Chromosome"/>
</dbReference>
<sequence>MKIFSYEDAPEITMDPETRRALVRQLLGPEAPPAWCELVEALAILAPAHNNDISPLHCTPGELTVCAQPAWVPITEIERLEEIGFHVAHDEEDFTSTRFGRS</sequence>